<comment type="caution">
    <text evidence="3">The sequence shown here is derived from an EMBL/GenBank/DDBJ whole genome shotgun (WGS) entry which is preliminary data.</text>
</comment>
<dbReference type="NCBIfam" id="TIGR00277">
    <property type="entry name" value="HDIG"/>
    <property type="match status" value="1"/>
</dbReference>
<feature type="non-terminal residue" evidence="3">
    <location>
        <position position="1"/>
    </location>
</feature>
<gene>
    <name evidence="3" type="ORF">S01H1_03094</name>
</gene>
<name>X0RZZ9_9ZZZZ</name>
<dbReference type="Pfam" id="PF13487">
    <property type="entry name" value="HD_5"/>
    <property type="match status" value="1"/>
</dbReference>
<dbReference type="InterPro" id="IPR006674">
    <property type="entry name" value="HD_domain"/>
</dbReference>
<dbReference type="SUPFAM" id="SSF109604">
    <property type="entry name" value="HD-domain/PDEase-like"/>
    <property type="match status" value="1"/>
</dbReference>
<sequence length="235" mass="25754">AVGGLMDAFHTMADKLRESRQQRASSFRGTLMSLVQTIEAKDEYTSNHSSNVSKYAEKLARAHGMSEEDISGIAAGGLLHDIGKIGIPDEIINKPGKLTPEEFNIIAEHPVICERIVKPLEGSEVLVPLVRHHHEHWDGSGYPDGLAAAQIPLPARIIAVADVFEALTSERSYRKKMPVEKAVGILQEESGKTLDPQLVELFTCQVIPQIKHLLAEPAHDAQQDLNTEQPLLIAP</sequence>
<dbReference type="EMBL" id="BARS01001635">
    <property type="protein sequence ID" value="GAF74389.1"/>
    <property type="molecule type" value="Genomic_DNA"/>
</dbReference>
<evidence type="ECO:0000259" key="2">
    <source>
        <dbReference type="PROSITE" id="PS51832"/>
    </source>
</evidence>
<dbReference type="PROSITE" id="PS51832">
    <property type="entry name" value="HD_GYP"/>
    <property type="match status" value="1"/>
</dbReference>
<evidence type="ECO:0000259" key="1">
    <source>
        <dbReference type="PROSITE" id="PS51831"/>
    </source>
</evidence>
<evidence type="ECO:0000313" key="3">
    <source>
        <dbReference type="EMBL" id="GAF74389.1"/>
    </source>
</evidence>
<dbReference type="AlphaFoldDB" id="X0RZZ9"/>
<feature type="domain" description="HD-GYP" evidence="2">
    <location>
        <begin position="23"/>
        <end position="218"/>
    </location>
</feature>
<feature type="domain" description="HD" evidence="1">
    <location>
        <begin position="45"/>
        <end position="167"/>
    </location>
</feature>
<dbReference type="CDD" id="cd00077">
    <property type="entry name" value="HDc"/>
    <property type="match status" value="1"/>
</dbReference>
<dbReference type="PANTHER" id="PTHR43155:SF2">
    <property type="entry name" value="CYCLIC DI-GMP PHOSPHODIESTERASE PA4108"/>
    <property type="match status" value="1"/>
</dbReference>
<dbReference type="PANTHER" id="PTHR43155">
    <property type="entry name" value="CYCLIC DI-GMP PHOSPHODIESTERASE PA4108-RELATED"/>
    <property type="match status" value="1"/>
</dbReference>
<dbReference type="InterPro" id="IPR037522">
    <property type="entry name" value="HD_GYP_dom"/>
</dbReference>
<organism evidence="3">
    <name type="scientific">marine sediment metagenome</name>
    <dbReference type="NCBI Taxonomy" id="412755"/>
    <lineage>
        <taxon>unclassified sequences</taxon>
        <taxon>metagenomes</taxon>
        <taxon>ecological metagenomes</taxon>
    </lineage>
</organism>
<accession>X0RZZ9</accession>
<reference evidence="3" key="1">
    <citation type="journal article" date="2014" name="Front. Microbiol.">
        <title>High frequency of phylogenetically diverse reductive dehalogenase-homologous genes in deep subseafloor sedimentary metagenomes.</title>
        <authorList>
            <person name="Kawai M."/>
            <person name="Futagami T."/>
            <person name="Toyoda A."/>
            <person name="Takaki Y."/>
            <person name="Nishi S."/>
            <person name="Hori S."/>
            <person name="Arai W."/>
            <person name="Tsubouchi T."/>
            <person name="Morono Y."/>
            <person name="Uchiyama I."/>
            <person name="Ito T."/>
            <person name="Fujiyama A."/>
            <person name="Inagaki F."/>
            <person name="Takami H."/>
        </authorList>
    </citation>
    <scope>NUCLEOTIDE SEQUENCE</scope>
    <source>
        <strain evidence="3">Expedition CK06-06</strain>
    </source>
</reference>
<dbReference type="Gene3D" id="1.10.3210.10">
    <property type="entry name" value="Hypothetical protein af1432"/>
    <property type="match status" value="1"/>
</dbReference>
<proteinExistence type="predicted"/>
<protein>
    <submittedName>
        <fullName evidence="3">Uncharacterized protein</fullName>
    </submittedName>
</protein>
<dbReference type="SMART" id="SM00471">
    <property type="entry name" value="HDc"/>
    <property type="match status" value="1"/>
</dbReference>
<dbReference type="PROSITE" id="PS51831">
    <property type="entry name" value="HD"/>
    <property type="match status" value="1"/>
</dbReference>
<dbReference type="InterPro" id="IPR006675">
    <property type="entry name" value="HDIG_dom"/>
</dbReference>
<dbReference type="InterPro" id="IPR003607">
    <property type="entry name" value="HD/PDEase_dom"/>
</dbReference>